<accession>A5DJD7</accession>
<dbReference type="InterPro" id="IPR004827">
    <property type="entry name" value="bZIP"/>
</dbReference>
<keyword evidence="3" id="KW-0175">Coiled coil</keyword>
<dbReference type="PANTHER" id="PTHR40621">
    <property type="entry name" value="TRANSCRIPTION FACTOR KAPC-RELATED"/>
    <property type="match status" value="1"/>
</dbReference>
<dbReference type="Proteomes" id="UP000001997">
    <property type="component" value="Unassembled WGS sequence"/>
</dbReference>
<evidence type="ECO:0000313" key="6">
    <source>
        <dbReference type="EMBL" id="EDK39290.2"/>
    </source>
</evidence>
<dbReference type="eggNOG" id="ENOG502S4CX">
    <property type="taxonomic scope" value="Eukaryota"/>
</dbReference>
<dbReference type="RefSeq" id="XP_001484007.2">
    <property type="nucleotide sequence ID" value="XM_001483957.1"/>
</dbReference>
<dbReference type="GO" id="GO:0000976">
    <property type="term" value="F:transcription cis-regulatory region binding"/>
    <property type="evidence" value="ECO:0007669"/>
    <property type="project" value="InterPro"/>
</dbReference>
<sequence>MQIKGIITKRVKIKISNRFEKKILVILPYGYLQPYISTPASGAGERCTEFSSLSTANSAHSHSSISERGRSTPRIMEHTETCRILDEPTGTTPDNSDANISFFSQTPRELANSGMIYDVNENPMDEAAMNEIHQECDKHMNVNNGNPIELNHENMNLYNSIFENQSSQASYSSPSSRAHPSPGTASTSTVETETFRRSQAAATQSTSSRKTKVKGVSEEEAALLARDDTELSDKELQLKRKAQNRLAQRAFRERKETRMKELELKLTQSEDEKKRLLDQLDLIRKHNLNMQSENERLRSLASSTAAEHPDTKPPSGFSFAFPSTQEDFVHNLVGNAHEIDTNNINRVYEIPQEPGEKILAVGAVWDYLVRMAEDSDKDIDVIEIMEKLKGHERCHGYGPAYPLKLVQEVAERCSSS</sequence>
<feature type="region of interest" description="Disordered" evidence="4">
    <location>
        <begin position="166"/>
        <end position="218"/>
    </location>
</feature>
<evidence type="ECO:0000256" key="4">
    <source>
        <dbReference type="SAM" id="MobiDB-lite"/>
    </source>
</evidence>
<dbReference type="InterPro" id="IPR050936">
    <property type="entry name" value="AP-1-like"/>
</dbReference>
<keyword evidence="7" id="KW-1185">Reference proteome</keyword>
<name>A5DJD7_PICGU</name>
<dbReference type="CDD" id="cd14688">
    <property type="entry name" value="bZIP_YAP"/>
    <property type="match status" value="1"/>
</dbReference>
<dbReference type="VEuPathDB" id="FungiDB:PGUG_03388"/>
<dbReference type="GO" id="GO:0001228">
    <property type="term" value="F:DNA-binding transcription activator activity, RNA polymerase II-specific"/>
    <property type="evidence" value="ECO:0007669"/>
    <property type="project" value="TreeGrafter"/>
</dbReference>
<evidence type="ECO:0000256" key="1">
    <source>
        <dbReference type="ARBA" id="ARBA00004123"/>
    </source>
</evidence>
<dbReference type="PANTHER" id="PTHR40621:SF8">
    <property type="entry name" value="AP-1-LIKE TRANSCRIPTION FACTOR YAP3"/>
    <property type="match status" value="1"/>
</dbReference>
<dbReference type="GO" id="GO:0090575">
    <property type="term" value="C:RNA polymerase II transcription regulator complex"/>
    <property type="evidence" value="ECO:0007669"/>
    <property type="project" value="TreeGrafter"/>
</dbReference>
<dbReference type="Gene3D" id="1.20.5.170">
    <property type="match status" value="1"/>
</dbReference>
<dbReference type="HOGENOM" id="CLU_660746_0_0_1"/>
<feature type="compositionally biased region" description="Low complexity" evidence="4">
    <location>
        <begin position="166"/>
        <end position="182"/>
    </location>
</feature>
<dbReference type="PROSITE" id="PS00036">
    <property type="entry name" value="BZIP_BASIC"/>
    <property type="match status" value="1"/>
</dbReference>
<dbReference type="AlphaFoldDB" id="A5DJD7"/>
<evidence type="ECO:0000259" key="5">
    <source>
        <dbReference type="PROSITE" id="PS50217"/>
    </source>
</evidence>
<proteinExistence type="predicted"/>
<feature type="domain" description="BZIP" evidence="5">
    <location>
        <begin position="234"/>
        <end position="297"/>
    </location>
</feature>
<feature type="coiled-coil region" evidence="3">
    <location>
        <begin position="252"/>
        <end position="286"/>
    </location>
</feature>
<evidence type="ECO:0000313" key="7">
    <source>
        <dbReference type="Proteomes" id="UP000001997"/>
    </source>
</evidence>
<feature type="region of interest" description="Disordered" evidence="4">
    <location>
        <begin position="294"/>
        <end position="320"/>
    </location>
</feature>
<dbReference type="OMA" id="ADIMAMI"/>
<dbReference type="PROSITE" id="PS50217">
    <property type="entry name" value="BZIP"/>
    <property type="match status" value="1"/>
</dbReference>
<keyword evidence="2" id="KW-0539">Nucleus</keyword>
<feature type="region of interest" description="Disordered" evidence="4">
    <location>
        <begin position="53"/>
        <end position="73"/>
    </location>
</feature>
<dbReference type="SMART" id="SM00338">
    <property type="entry name" value="BRLZ"/>
    <property type="match status" value="1"/>
</dbReference>
<gene>
    <name evidence="6" type="ORF">PGUG_03388</name>
</gene>
<feature type="compositionally biased region" description="Polar residues" evidence="4">
    <location>
        <begin position="53"/>
        <end position="64"/>
    </location>
</feature>
<reference evidence="6 7" key="1">
    <citation type="journal article" date="2009" name="Nature">
        <title>Evolution of pathogenicity and sexual reproduction in eight Candida genomes.</title>
        <authorList>
            <person name="Butler G."/>
            <person name="Rasmussen M.D."/>
            <person name="Lin M.F."/>
            <person name="Santos M.A."/>
            <person name="Sakthikumar S."/>
            <person name="Munro C.A."/>
            <person name="Rheinbay E."/>
            <person name="Grabherr M."/>
            <person name="Forche A."/>
            <person name="Reedy J.L."/>
            <person name="Agrafioti I."/>
            <person name="Arnaud M.B."/>
            <person name="Bates S."/>
            <person name="Brown A.J."/>
            <person name="Brunke S."/>
            <person name="Costanzo M.C."/>
            <person name="Fitzpatrick D.A."/>
            <person name="de Groot P.W."/>
            <person name="Harris D."/>
            <person name="Hoyer L.L."/>
            <person name="Hube B."/>
            <person name="Klis F.M."/>
            <person name="Kodira C."/>
            <person name="Lennard N."/>
            <person name="Logue M.E."/>
            <person name="Martin R."/>
            <person name="Neiman A.M."/>
            <person name="Nikolaou E."/>
            <person name="Quail M.A."/>
            <person name="Quinn J."/>
            <person name="Santos M.C."/>
            <person name="Schmitzberger F.F."/>
            <person name="Sherlock G."/>
            <person name="Shah P."/>
            <person name="Silverstein K.A."/>
            <person name="Skrzypek M.S."/>
            <person name="Soll D."/>
            <person name="Staggs R."/>
            <person name="Stansfield I."/>
            <person name="Stumpf M.P."/>
            <person name="Sudbery P.E."/>
            <person name="Srikantha T."/>
            <person name="Zeng Q."/>
            <person name="Berman J."/>
            <person name="Berriman M."/>
            <person name="Heitman J."/>
            <person name="Gow N.A."/>
            <person name="Lorenz M.C."/>
            <person name="Birren B.W."/>
            <person name="Kellis M."/>
            <person name="Cuomo C.A."/>
        </authorList>
    </citation>
    <scope>NUCLEOTIDE SEQUENCE [LARGE SCALE GENOMIC DNA]</scope>
    <source>
        <strain evidence="7">ATCC 6260 / CBS 566 / DSM 6381 / JCM 1539 / NBRC 10279 / NRRL Y-324</strain>
    </source>
</reference>
<comment type="subcellular location">
    <subcellularLocation>
        <location evidence="1">Nucleus</location>
    </subcellularLocation>
</comment>
<dbReference type="InParanoid" id="A5DJD7"/>
<dbReference type="EMBL" id="CH408158">
    <property type="protein sequence ID" value="EDK39290.2"/>
    <property type="molecule type" value="Genomic_DNA"/>
</dbReference>
<organism evidence="6 7">
    <name type="scientific">Meyerozyma guilliermondii (strain ATCC 6260 / CBS 566 / DSM 6381 / JCM 1539 / NBRC 10279 / NRRL Y-324)</name>
    <name type="common">Yeast</name>
    <name type="synonym">Candida guilliermondii</name>
    <dbReference type="NCBI Taxonomy" id="294746"/>
    <lineage>
        <taxon>Eukaryota</taxon>
        <taxon>Fungi</taxon>
        <taxon>Dikarya</taxon>
        <taxon>Ascomycota</taxon>
        <taxon>Saccharomycotina</taxon>
        <taxon>Pichiomycetes</taxon>
        <taxon>Debaryomycetaceae</taxon>
        <taxon>Meyerozyma</taxon>
    </lineage>
</organism>
<dbReference type="SUPFAM" id="SSF57959">
    <property type="entry name" value="Leucine zipper domain"/>
    <property type="match status" value="1"/>
</dbReference>
<dbReference type="KEGG" id="pgu:PGUG_03388"/>
<dbReference type="InterPro" id="IPR046347">
    <property type="entry name" value="bZIP_sf"/>
</dbReference>
<feature type="compositionally biased region" description="Low complexity" evidence="4">
    <location>
        <begin position="197"/>
        <end position="208"/>
    </location>
</feature>
<evidence type="ECO:0000256" key="3">
    <source>
        <dbReference type="SAM" id="Coils"/>
    </source>
</evidence>
<dbReference type="STRING" id="294746.A5DJD7"/>
<protein>
    <recommendedName>
        <fullName evidence="5">BZIP domain-containing protein</fullName>
    </recommendedName>
</protein>
<evidence type="ECO:0000256" key="2">
    <source>
        <dbReference type="ARBA" id="ARBA00023242"/>
    </source>
</evidence>
<feature type="compositionally biased region" description="Polar residues" evidence="4">
    <location>
        <begin position="183"/>
        <end position="192"/>
    </location>
</feature>
<dbReference type="FunCoup" id="A5DJD7">
    <property type="interactions" value="277"/>
</dbReference>
<dbReference type="GeneID" id="5126075"/>
<dbReference type="OrthoDB" id="4940293at2759"/>